<dbReference type="AlphaFoldDB" id="A0A975WEV2"/>
<dbReference type="RefSeq" id="WP_074839818.1">
    <property type="nucleotide sequence ID" value="NZ_FNYY01000028.1"/>
</dbReference>
<organism evidence="1 2">
    <name type="scientific">Marinovum algicola</name>
    <dbReference type="NCBI Taxonomy" id="42444"/>
    <lineage>
        <taxon>Bacteria</taxon>
        <taxon>Pseudomonadati</taxon>
        <taxon>Pseudomonadota</taxon>
        <taxon>Alphaproteobacteria</taxon>
        <taxon>Rhodobacterales</taxon>
        <taxon>Roseobacteraceae</taxon>
        <taxon>Marinovum</taxon>
    </lineage>
</organism>
<dbReference type="SUPFAM" id="SSF51182">
    <property type="entry name" value="RmlC-like cupins"/>
    <property type="match status" value="1"/>
</dbReference>
<dbReference type="Gene3D" id="2.60.120.10">
    <property type="entry name" value="Jelly Rolls"/>
    <property type="match status" value="1"/>
</dbReference>
<evidence type="ECO:0000313" key="2">
    <source>
        <dbReference type="Proteomes" id="UP000182932"/>
    </source>
</evidence>
<evidence type="ECO:0008006" key="3">
    <source>
        <dbReference type="Google" id="ProtNLM"/>
    </source>
</evidence>
<evidence type="ECO:0000313" key="1">
    <source>
        <dbReference type="EMBL" id="SEK09088.1"/>
    </source>
</evidence>
<gene>
    <name evidence="1" type="ORF">SAMN04487940_12835</name>
</gene>
<name>A0A975WEV2_9RHOB</name>
<reference evidence="1 2" key="1">
    <citation type="submission" date="2016-10" db="EMBL/GenBank/DDBJ databases">
        <authorList>
            <person name="Varghese N."/>
            <person name="Submissions S."/>
        </authorList>
    </citation>
    <scope>NUCLEOTIDE SEQUENCE [LARGE SCALE GENOMIC DNA]</scope>
    <source>
        <strain evidence="1 2">FF3</strain>
    </source>
</reference>
<dbReference type="EMBL" id="FNYY01000028">
    <property type="protein sequence ID" value="SEK09088.1"/>
    <property type="molecule type" value="Genomic_DNA"/>
</dbReference>
<keyword evidence="2" id="KW-1185">Reference proteome</keyword>
<accession>A0A975WEV2</accession>
<proteinExistence type="predicted"/>
<comment type="caution">
    <text evidence="1">The sequence shown here is derived from an EMBL/GenBank/DDBJ whole genome shotgun (WGS) entry which is preliminary data.</text>
</comment>
<protein>
    <recommendedName>
        <fullName evidence="3">Cupin domain-containing protein</fullName>
    </recommendedName>
</protein>
<dbReference type="Proteomes" id="UP000182932">
    <property type="component" value="Unassembled WGS sequence"/>
</dbReference>
<dbReference type="InterPro" id="IPR011051">
    <property type="entry name" value="RmlC_Cupin_sf"/>
</dbReference>
<dbReference type="InterPro" id="IPR014710">
    <property type="entry name" value="RmlC-like_jellyroll"/>
</dbReference>
<dbReference type="GeneID" id="80820872"/>
<sequence length="200" mass="21913">MPDTTAKVSIRDTAKAVIRAIDDAGENPTKLRQGILEATDPLRRRADLLDLGTKRLANHIEANSKHLYYDGELSITLDRVPTGRVIPPHDHGLWEAVLVCTGSLQHAIYQRADDGSVEGYAELELVEDRVIQPGDLALVIPPAEIHSFEALEEDTWLINVVGGNYRAHRNYFNIEAQTVVYAKAGTYRASPPPAPVGATA</sequence>